<dbReference type="InterPro" id="IPR011989">
    <property type="entry name" value="ARM-like"/>
</dbReference>
<evidence type="ECO:0000259" key="1">
    <source>
        <dbReference type="PROSITE" id="PS50166"/>
    </source>
</evidence>
<reference evidence="2" key="1">
    <citation type="submission" date="2021-10" db="EMBL/GenBank/DDBJ databases">
        <title>Tropical sea cucumber genome reveals ecological adaptation and Cuvierian tubules defense mechanism.</title>
        <authorList>
            <person name="Chen T."/>
        </authorList>
    </citation>
    <scope>NUCLEOTIDE SEQUENCE</scope>
    <source>
        <strain evidence="2">Nanhai2018</strain>
        <tissue evidence="2">Muscle</tissue>
    </source>
</reference>
<dbReference type="OrthoDB" id="760868at2759"/>
<comment type="caution">
    <text evidence="2">The sequence shown here is derived from an EMBL/GenBank/DDBJ whole genome shotgun (WGS) entry which is preliminary data.</text>
</comment>
<dbReference type="Gene3D" id="1.25.10.10">
    <property type="entry name" value="Leucine-rich Repeat Variant"/>
    <property type="match status" value="1"/>
</dbReference>
<organism evidence="2 3">
    <name type="scientific">Holothuria leucospilota</name>
    <name type="common">Black long sea cucumber</name>
    <name type="synonym">Mertensiothuria leucospilota</name>
    <dbReference type="NCBI Taxonomy" id="206669"/>
    <lineage>
        <taxon>Eukaryota</taxon>
        <taxon>Metazoa</taxon>
        <taxon>Echinodermata</taxon>
        <taxon>Eleutherozoa</taxon>
        <taxon>Echinozoa</taxon>
        <taxon>Holothuroidea</taxon>
        <taxon>Aspidochirotacea</taxon>
        <taxon>Aspidochirotida</taxon>
        <taxon>Holothuriidae</taxon>
        <taxon>Holothuria</taxon>
    </lineage>
</organism>
<feature type="domain" description="Importin N-terminal" evidence="1">
    <location>
        <begin position="1"/>
        <end position="60"/>
    </location>
</feature>
<keyword evidence="3" id="KW-1185">Reference proteome</keyword>
<accession>A0A9Q0YAD9</accession>
<dbReference type="AlphaFoldDB" id="A0A9Q0YAD9"/>
<gene>
    <name evidence="2" type="ORF">HOLleu_44891</name>
</gene>
<dbReference type="InterPro" id="IPR016024">
    <property type="entry name" value="ARM-type_fold"/>
</dbReference>
<dbReference type="GO" id="GO:0006886">
    <property type="term" value="P:intracellular protein transport"/>
    <property type="evidence" value="ECO:0007669"/>
    <property type="project" value="InterPro"/>
</dbReference>
<dbReference type="Pfam" id="PF03810">
    <property type="entry name" value="IBN_N"/>
    <property type="match status" value="1"/>
</dbReference>
<dbReference type="Proteomes" id="UP001152320">
    <property type="component" value="Unassembled WGS sequence"/>
</dbReference>
<proteinExistence type="predicted"/>
<dbReference type="InterPro" id="IPR001494">
    <property type="entry name" value="Importin-beta_N"/>
</dbReference>
<protein>
    <submittedName>
        <fullName evidence="2">Importin-8</fullName>
    </submittedName>
</protein>
<sequence>MEEKHLFPGLRQSSSILLLNMVMQFWQQRDPESPIEQAPFCIHENDKAFIRENIIKAMINCPELIRVQLWCLSKYSLLKNDYPGKLGQCCREKKVIGSSTCQWMMHQSGMEHW</sequence>
<evidence type="ECO:0000313" key="2">
    <source>
        <dbReference type="EMBL" id="KAJ8017595.1"/>
    </source>
</evidence>
<dbReference type="PROSITE" id="PS50166">
    <property type="entry name" value="IMPORTIN_B_NT"/>
    <property type="match status" value="1"/>
</dbReference>
<dbReference type="SUPFAM" id="SSF48371">
    <property type="entry name" value="ARM repeat"/>
    <property type="match status" value="1"/>
</dbReference>
<name>A0A9Q0YAD9_HOLLE</name>
<dbReference type="GO" id="GO:0031267">
    <property type="term" value="F:small GTPase binding"/>
    <property type="evidence" value="ECO:0007669"/>
    <property type="project" value="InterPro"/>
</dbReference>
<evidence type="ECO:0000313" key="3">
    <source>
        <dbReference type="Proteomes" id="UP001152320"/>
    </source>
</evidence>
<dbReference type="EMBL" id="JAIZAY010001403">
    <property type="protein sequence ID" value="KAJ8017595.1"/>
    <property type="molecule type" value="Genomic_DNA"/>
</dbReference>